<dbReference type="Proteomes" id="UP001153365">
    <property type="component" value="Unassembled WGS sequence"/>
</dbReference>
<dbReference type="AlphaFoldDB" id="A0AAV0B6S9"/>
<proteinExistence type="predicted"/>
<evidence type="ECO:0000313" key="3">
    <source>
        <dbReference type="EMBL" id="CAH7681707.1"/>
    </source>
</evidence>
<keyword evidence="4" id="KW-1185">Reference proteome</keyword>
<dbReference type="EMBL" id="CALTRL010003649">
    <property type="protein sequence ID" value="CAH7681622.1"/>
    <property type="molecule type" value="Genomic_DNA"/>
</dbReference>
<gene>
    <name evidence="2" type="ORF">PPACK8108_LOCUS14247</name>
    <name evidence="3" type="ORF">PPACK8108_LOCUS14346</name>
</gene>
<feature type="region of interest" description="Disordered" evidence="1">
    <location>
        <begin position="1"/>
        <end position="93"/>
    </location>
</feature>
<evidence type="ECO:0000313" key="4">
    <source>
        <dbReference type="Proteomes" id="UP001153365"/>
    </source>
</evidence>
<comment type="caution">
    <text evidence="2">The sequence shown here is derived from an EMBL/GenBank/DDBJ whole genome shotgun (WGS) entry which is preliminary data.</text>
</comment>
<organism evidence="2 4">
    <name type="scientific">Phakopsora pachyrhizi</name>
    <name type="common">Asian soybean rust disease fungus</name>
    <dbReference type="NCBI Taxonomy" id="170000"/>
    <lineage>
        <taxon>Eukaryota</taxon>
        <taxon>Fungi</taxon>
        <taxon>Dikarya</taxon>
        <taxon>Basidiomycota</taxon>
        <taxon>Pucciniomycotina</taxon>
        <taxon>Pucciniomycetes</taxon>
        <taxon>Pucciniales</taxon>
        <taxon>Phakopsoraceae</taxon>
        <taxon>Phakopsora</taxon>
    </lineage>
</organism>
<feature type="compositionally biased region" description="Polar residues" evidence="1">
    <location>
        <begin position="58"/>
        <end position="88"/>
    </location>
</feature>
<dbReference type="EMBL" id="CALTRL010003683">
    <property type="protein sequence ID" value="CAH7681707.1"/>
    <property type="molecule type" value="Genomic_DNA"/>
</dbReference>
<accession>A0AAV0B6S9</accession>
<reference evidence="2" key="1">
    <citation type="submission" date="2022-06" db="EMBL/GenBank/DDBJ databases">
        <authorList>
            <consortium name="SYNGENTA / RWTH Aachen University"/>
        </authorList>
    </citation>
    <scope>NUCLEOTIDE SEQUENCE</scope>
</reference>
<feature type="compositionally biased region" description="Basic and acidic residues" evidence="1">
    <location>
        <begin position="1"/>
        <end position="15"/>
    </location>
</feature>
<sequence length="115" mass="12690">MVKGNRNDEDGDQVKRCVIGQIDSPVDRQEVVDQSSTSKDHSRNRHSPTPPPPPTSSVTKVNRNFQQAQRNHPTNSNPSHTSNLSSRDQGPAYHLTLVSPTVVIPGLMSSSWTKH</sequence>
<evidence type="ECO:0000313" key="2">
    <source>
        <dbReference type="EMBL" id="CAH7681622.1"/>
    </source>
</evidence>
<evidence type="ECO:0000256" key="1">
    <source>
        <dbReference type="SAM" id="MobiDB-lite"/>
    </source>
</evidence>
<protein>
    <submittedName>
        <fullName evidence="2">Uncharacterized protein</fullName>
    </submittedName>
</protein>
<name>A0AAV0B6S9_PHAPC</name>